<dbReference type="CDD" id="cd02851">
    <property type="entry name" value="E_set_GO_C"/>
    <property type="match status" value="1"/>
</dbReference>
<feature type="signal peptide" evidence="2">
    <location>
        <begin position="1"/>
        <end position="23"/>
    </location>
</feature>
<keyword evidence="6" id="KW-1185">Reference proteome</keyword>
<dbReference type="InterPro" id="IPR013783">
    <property type="entry name" value="Ig-like_fold"/>
</dbReference>
<accession>A0ABP1DFW6</accession>
<evidence type="ECO:0000313" key="5">
    <source>
        <dbReference type="EMBL" id="CAL1706726.1"/>
    </source>
</evidence>
<dbReference type="InterPro" id="IPR011043">
    <property type="entry name" value="Gal_Oxase/kelch_b-propeller"/>
</dbReference>
<organism evidence="5 6">
    <name type="scientific">Somion occarium</name>
    <dbReference type="NCBI Taxonomy" id="3059160"/>
    <lineage>
        <taxon>Eukaryota</taxon>
        <taxon>Fungi</taxon>
        <taxon>Dikarya</taxon>
        <taxon>Basidiomycota</taxon>
        <taxon>Agaricomycotina</taxon>
        <taxon>Agaricomycetes</taxon>
        <taxon>Polyporales</taxon>
        <taxon>Cerrenaceae</taxon>
        <taxon>Somion</taxon>
    </lineage>
</organism>
<feature type="chain" id="PRO_5046924864" description="Glyoxal oxidase" evidence="2">
    <location>
        <begin position="24"/>
        <end position="668"/>
    </location>
</feature>
<dbReference type="InterPro" id="IPR014756">
    <property type="entry name" value="Ig_E-set"/>
</dbReference>
<dbReference type="InterPro" id="IPR015202">
    <property type="entry name" value="GO-like_E_set"/>
</dbReference>
<dbReference type="PANTHER" id="PTHR32208:SF96">
    <property type="entry name" value="GLYOXAL OXIDASE"/>
    <property type="match status" value="1"/>
</dbReference>
<dbReference type="Pfam" id="PF09118">
    <property type="entry name" value="GO-like_E_set"/>
    <property type="match status" value="1"/>
</dbReference>
<dbReference type="SUPFAM" id="SSF81296">
    <property type="entry name" value="E set domains"/>
    <property type="match status" value="1"/>
</dbReference>
<gene>
    <name evidence="5" type="ORF">GFSPODELE1_LOCUS6015</name>
</gene>
<dbReference type="EMBL" id="OZ037947">
    <property type="protein sequence ID" value="CAL1706726.1"/>
    <property type="molecule type" value="Genomic_DNA"/>
</dbReference>
<evidence type="ECO:0000259" key="4">
    <source>
        <dbReference type="Pfam" id="PF09118"/>
    </source>
</evidence>
<evidence type="ECO:0000259" key="3">
    <source>
        <dbReference type="Pfam" id="PF07250"/>
    </source>
</evidence>
<evidence type="ECO:0000256" key="2">
    <source>
        <dbReference type="SAM" id="SignalP"/>
    </source>
</evidence>
<dbReference type="Gene3D" id="2.130.10.80">
    <property type="entry name" value="Galactose oxidase/kelch, beta-propeller"/>
    <property type="match status" value="1"/>
</dbReference>
<sequence length="668" mass="71236">MSSPSLQRAASLFVLSLVASTLGQSTTASAPGQPFRADAPVGQFDIVGDSIASAQQICDGALTDPNLYPFLQIFLGTPSRVYVIDKTENNPTQIKGHPAWAAEYDIIANKGRPMDIVTNSFCAGGNVLGNGTWINVGGNQGVTYGGITSKTQNGGGPYDDPDGGQSVRLLDPCDDGNCDWRLVAPTTTRRWYPTLETLEDGSVIVIGGCEWGGFVNSAQQNNPTYEFFPLPKDNPDPIQSPMLSNTLPANLFPLTWLLPSGKVIMQANWGTAMLDYKNRKEYKLPDMIHAVRTYPASAGTAMLPLTPANNWTATIMFCGGSNLQDDQWKPNWNIPAYAASKSCVSITPDVSTNYVEEDDLPEGRSMGNMILLPNGKILMLNGAATGVAGYGNESMAIGQSYADNPVLMPVVYDPSAPKGQKWNRDGLSASKIPRMYHSSAVLLPDGSVFVSGSNPNADYNTNVKFATEYRVERFYPSYFNKRRPQPEGLLTQYAYGGPYFNVTLSKDDLFGNSDNLNNTEVVIVRPGFSTHAMNMGQRMIQLENSYTGNSDGTAVLHVSQLPPNPAIFAPGPALIFVVVDGVPSIGIQVMIGSGQLGPQPTLAIAALPASATATTGNSHSTAGDAGDAGSRSQASSALRTLSVGFDSLAQVVLLPFLAAWSMVSLAIL</sequence>
<dbReference type="InterPro" id="IPR009880">
    <property type="entry name" value="Glyoxal_oxidase_N"/>
</dbReference>
<proteinExistence type="predicted"/>
<dbReference type="InterPro" id="IPR037293">
    <property type="entry name" value="Gal_Oxidase_central_sf"/>
</dbReference>
<dbReference type="SUPFAM" id="SSF50965">
    <property type="entry name" value="Galactose oxidase, central domain"/>
    <property type="match status" value="1"/>
</dbReference>
<dbReference type="Pfam" id="PF07250">
    <property type="entry name" value="Glyoxal_oxid_N"/>
    <property type="match status" value="1"/>
</dbReference>
<evidence type="ECO:0008006" key="7">
    <source>
        <dbReference type="Google" id="ProtNLM"/>
    </source>
</evidence>
<evidence type="ECO:0000256" key="1">
    <source>
        <dbReference type="ARBA" id="ARBA00022729"/>
    </source>
</evidence>
<dbReference type="PANTHER" id="PTHR32208">
    <property type="entry name" value="SECRETED PROTEIN-RELATED"/>
    <property type="match status" value="1"/>
</dbReference>
<keyword evidence="1 2" id="KW-0732">Signal</keyword>
<feature type="domain" description="Galactose oxidase-like Early set" evidence="4">
    <location>
        <begin position="483"/>
        <end position="591"/>
    </location>
</feature>
<name>A0ABP1DFW6_9APHY</name>
<dbReference type="Proteomes" id="UP001497453">
    <property type="component" value="Chromosome 4"/>
</dbReference>
<reference evidence="6" key="1">
    <citation type="submission" date="2024-04" db="EMBL/GenBank/DDBJ databases">
        <authorList>
            <person name="Shaw F."/>
            <person name="Minotto A."/>
        </authorList>
    </citation>
    <scope>NUCLEOTIDE SEQUENCE [LARGE SCALE GENOMIC DNA]</scope>
</reference>
<feature type="domain" description="Glyoxal oxidase N-terminal" evidence="3">
    <location>
        <begin position="99"/>
        <end position="478"/>
    </location>
</feature>
<dbReference type="Gene3D" id="2.60.40.10">
    <property type="entry name" value="Immunoglobulins"/>
    <property type="match status" value="1"/>
</dbReference>
<evidence type="ECO:0000313" key="6">
    <source>
        <dbReference type="Proteomes" id="UP001497453"/>
    </source>
</evidence>
<protein>
    <recommendedName>
        <fullName evidence="7">Glyoxal oxidase</fullName>
    </recommendedName>
</protein>